<keyword evidence="2" id="KW-0560">Oxidoreductase</keyword>
<dbReference type="InterPro" id="IPR014189">
    <property type="entry name" value="Quinone_OxRdtase_PIG3"/>
</dbReference>
<evidence type="ECO:0000259" key="3">
    <source>
        <dbReference type="SMART" id="SM00829"/>
    </source>
</evidence>
<dbReference type="Pfam" id="PF00107">
    <property type="entry name" value="ADH_zinc_N"/>
    <property type="match status" value="1"/>
</dbReference>
<evidence type="ECO:0000256" key="2">
    <source>
        <dbReference type="ARBA" id="ARBA00023002"/>
    </source>
</evidence>
<keyword evidence="5" id="KW-1185">Reference proteome</keyword>
<dbReference type="Proteomes" id="UP000644441">
    <property type="component" value="Unassembled WGS sequence"/>
</dbReference>
<evidence type="ECO:0000313" key="4">
    <source>
        <dbReference type="EMBL" id="MBF5052732.1"/>
    </source>
</evidence>
<gene>
    <name evidence="4" type="ORF">ISO4_01334</name>
</gene>
<keyword evidence="1" id="KW-0521">NADP</keyword>
<sequence length="321" mass="34798">MQAWQIQDDHTIKLASMTTPEPGPDQVRVKVRAMGVNRADILQVKGLYPAPPGFDSSVPGLEYAGEIEAVGSQVMGRKVGDRVMGLIPGCAYSEYLVTHERETLTLPDEIDFATGATIPEAFLTAYRAMFLEGGLQPGQWVLVRPATAGVGLAGVQLANALGARPIGSSRNLDNLATAREMGLVEGVLEDDTLPERLKEITGEGVAVIFDMVGPDWNQLLKGLRIEGTLVMIGVLGGTKTELDLRGMMQRRQTLTAMTMRSQPLEKRIAIANVFNDRLAPLFANGRLRPLPLKTFPFSDAPAAHAHMIEDAFSGKRVLEIQ</sequence>
<name>A0ABS0AGJ5_9GAMM</name>
<feature type="domain" description="Enoyl reductase (ER)" evidence="3">
    <location>
        <begin position="7"/>
        <end position="318"/>
    </location>
</feature>
<comment type="caution">
    <text evidence="4">The sequence shown here is derived from an EMBL/GenBank/DDBJ whole genome shotgun (WGS) entry which is preliminary data.</text>
</comment>
<dbReference type="Pfam" id="PF08240">
    <property type="entry name" value="ADH_N"/>
    <property type="match status" value="1"/>
</dbReference>
<evidence type="ECO:0000313" key="5">
    <source>
        <dbReference type="Proteomes" id="UP000644441"/>
    </source>
</evidence>
<dbReference type="PANTHER" id="PTHR48106:SF18">
    <property type="entry name" value="QUINONE OXIDOREDUCTASE PIG3"/>
    <property type="match status" value="1"/>
</dbReference>
<dbReference type="RefSeq" id="WP_194855627.1">
    <property type="nucleotide sequence ID" value="NZ_ARXR01000008.1"/>
</dbReference>
<dbReference type="CDD" id="cd05276">
    <property type="entry name" value="p53_inducible_oxidoreductase"/>
    <property type="match status" value="1"/>
</dbReference>
<dbReference type="SUPFAM" id="SSF51735">
    <property type="entry name" value="NAD(P)-binding Rossmann-fold domains"/>
    <property type="match status" value="1"/>
</dbReference>
<proteinExistence type="predicted"/>
<dbReference type="Gene3D" id="3.40.50.720">
    <property type="entry name" value="NAD(P)-binding Rossmann-like Domain"/>
    <property type="match status" value="1"/>
</dbReference>
<dbReference type="InterPro" id="IPR020843">
    <property type="entry name" value="ER"/>
</dbReference>
<accession>A0ABS0AGJ5</accession>
<dbReference type="InterPro" id="IPR036291">
    <property type="entry name" value="NAD(P)-bd_dom_sf"/>
</dbReference>
<reference evidence="4 5" key="1">
    <citation type="submission" date="2012-09" db="EMBL/GenBank/DDBJ databases">
        <title>Genome Sequence of alkane-degrading Bacterium Alcanivorax venustensis ISO4.</title>
        <authorList>
            <person name="Lai Q."/>
            <person name="Shao Z."/>
        </authorList>
    </citation>
    <scope>NUCLEOTIDE SEQUENCE [LARGE SCALE GENOMIC DNA]</scope>
    <source>
        <strain evidence="4 5">ISO4</strain>
    </source>
</reference>
<dbReference type="EMBL" id="ARXR01000008">
    <property type="protein sequence ID" value="MBF5052732.1"/>
    <property type="molecule type" value="Genomic_DNA"/>
</dbReference>
<dbReference type="InterPro" id="IPR011032">
    <property type="entry name" value="GroES-like_sf"/>
</dbReference>
<dbReference type="SMART" id="SM00829">
    <property type="entry name" value="PKS_ER"/>
    <property type="match status" value="1"/>
</dbReference>
<protein>
    <submittedName>
        <fullName evidence="4">Quinone oxidureductase</fullName>
    </submittedName>
</protein>
<dbReference type="InterPro" id="IPR013154">
    <property type="entry name" value="ADH-like_N"/>
</dbReference>
<dbReference type="SUPFAM" id="SSF50129">
    <property type="entry name" value="GroES-like"/>
    <property type="match status" value="1"/>
</dbReference>
<dbReference type="PANTHER" id="PTHR48106">
    <property type="entry name" value="QUINONE OXIDOREDUCTASE PIG3-RELATED"/>
    <property type="match status" value="1"/>
</dbReference>
<dbReference type="InterPro" id="IPR013149">
    <property type="entry name" value="ADH-like_C"/>
</dbReference>
<dbReference type="Gene3D" id="3.90.180.10">
    <property type="entry name" value="Medium-chain alcohol dehydrogenases, catalytic domain"/>
    <property type="match status" value="1"/>
</dbReference>
<evidence type="ECO:0000256" key="1">
    <source>
        <dbReference type="ARBA" id="ARBA00022857"/>
    </source>
</evidence>
<organism evidence="4 5">
    <name type="scientific">Alloalcanivorax venustensis ISO4</name>
    <dbReference type="NCBI Taxonomy" id="1177184"/>
    <lineage>
        <taxon>Bacteria</taxon>
        <taxon>Pseudomonadati</taxon>
        <taxon>Pseudomonadota</taxon>
        <taxon>Gammaproteobacteria</taxon>
        <taxon>Oceanospirillales</taxon>
        <taxon>Alcanivoracaceae</taxon>
        <taxon>Alloalcanivorax</taxon>
    </lineage>
</organism>